<keyword evidence="5 7" id="KW-0443">Lipid metabolism</keyword>
<comment type="PTM">
    <text evidence="7">4'-phosphopantetheine is transferred from CoA to a specific serine of apo-ACP by AcpS. This modification is essential for activity because fatty acids are bound in thioester linkage to the sulfhydryl of the prosthetic group.</text>
</comment>
<keyword evidence="2 7" id="KW-0444">Lipid biosynthesis</keyword>
<evidence type="ECO:0000256" key="1">
    <source>
        <dbReference type="ARBA" id="ARBA00022450"/>
    </source>
</evidence>
<dbReference type="EMBL" id="CP073249">
    <property type="protein sequence ID" value="QUF03767.1"/>
    <property type="molecule type" value="Genomic_DNA"/>
</dbReference>
<keyword evidence="4 7" id="KW-0276">Fatty acid metabolism</keyword>
<dbReference type="Proteomes" id="UP000677152">
    <property type="component" value="Chromosome"/>
</dbReference>
<comment type="pathway">
    <text evidence="7">Lipid metabolism; fatty acid biosynthesis.</text>
</comment>
<accession>A0AA45R3E3</accession>
<dbReference type="PROSITE" id="PS50075">
    <property type="entry name" value="CARRIER"/>
    <property type="match status" value="1"/>
</dbReference>
<dbReference type="InterPro" id="IPR003231">
    <property type="entry name" value="ACP"/>
</dbReference>
<comment type="similarity">
    <text evidence="7">Belongs to the acyl carrier protein (ACP) family.</text>
</comment>
<keyword evidence="7" id="KW-0963">Cytoplasm</keyword>
<dbReference type="GO" id="GO:0000035">
    <property type="term" value="F:acyl binding"/>
    <property type="evidence" value="ECO:0007669"/>
    <property type="project" value="TreeGrafter"/>
</dbReference>
<reference evidence="9" key="1">
    <citation type="submission" date="2021-04" db="EMBL/GenBank/DDBJ databases">
        <title>Genomic sequence of Actinosynnema pretiosum subsp. pretiosum ATCC 31280 (C-14919).</title>
        <authorList>
            <person name="Bai L."/>
            <person name="Wang X."/>
            <person name="Xiao Y."/>
        </authorList>
    </citation>
    <scope>NUCLEOTIDE SEQUENCE</scope>
    <source>
        <strain evidence="9">ATCC 31280</strain>
    </source>
</reference>
<dbReference type="SUPFAM" id="SSF47336">
    <property type="entry name" value="ACP-like"/>
    <property type="match status" value="1"/>
</dbReference>
<evidence type="ECO:0000256" key="3">
    <source>
        <dbReference type="ARBA" id="ARBA00022553"/>
    </source>
</evidence>
<dbReference type="NCBIfam" id="NF002147">
    <property type="entry name" value="PRK00982.1-1"/>
    <property type="match status" value="1"/>
</dbReference>
<feature type="domain" description="Carrier" evidence="8">
    <location>
        <begin position="1"/>
        <end position="79"/>
    </location>
</feature>
<dbReference type="GO" id="GO:0005829">
    <property type="term" value="C:cytosol"/>
    <property type="evidence" value="ECO:0007669"/>
    <property type="project" value="TreeGrafter"/>
</dbReference>
<evidence type="ECO:0000256" key="5">
    <source>
        <dbReference type="ARBA" id="ARBA00023098"/>
    </source>
</evidence>
<dbReference type="HAMAP" id="MF_01217">
    <property type="entry name" value="Acyl_carrier"/>
    <property type="match status" value="1"/>
</dbReference>
<evidence type="ECO:0000256" key="2">
    <source>
        <dbReference type="ARBA" id="ARBA00022516"/>
    </source>
</evidence>
<dbReference type="Pfam" id="PF00550">
    <property type="entry name" value="PP-binding"/>
    <property type="match status" value="1"/>
</dbReference>
<evidence type="ECO:0000313" key="9">
    <source>
        <dbReference type="EMBL" id="QUF03767.1"/>
    </source>
</evidence>
<protein>
    <recommendedName>
        <fullName evidence="7">Acyl carrier protein</fullName>
        <shortName evidence="7">ACP</shortName>
    </recommendedName>
</protein>
<dbReference type="AlphaFoldDB" id="A0AA45R3E3"/>
<dbReference type="GO" id="GO:0009245">
    <property type="term" value="P:lipid A biosynthetic process"/>
    <property type="evidence" value="ECO:0007669"/>
    <property type="project" value="TreeGrafter"/>
</dbReference>
<dbReference type="InterPro" id="IPR009081">
    <property type="entry name" value="PP-bd_ACP"/>
</dbReference>
<keyword evidence="3 7" id="KW-0597">Phosphoprotein</keyword>
<keyword evidence="6 7" id="KW-0275">Fatty acid biosynthesis</keyword>
<evidence type="ECO:0000259" key="8">
    <source>
        <dbReference type="PROSITE" id="PS50075"/>
    </source>
</evidence>
<evidence type="ECO:0000313" key="10">
    <source>
        <dbReference type="Proteomes" id="UP000677152"/>
    </source>
</evidence>
<dbReference type="GO" id="GO:0000036">
    <property type="term" value="F:acyl carrier activity"/>
    <property type="evidence" value="ECO:0007669"/>
    <property type="project" value="UniProtKB-UniRule"/>
</dbReference>
<organism evidence="9 10">
    <name type="scientific">Actinosynnema pretiosum subsp. pretiosum</name>
    <dbReference type="NCBI Taxonomy" id="103721"/>
    <lineage>
        <taxon>Bacteria</taxon>
        <taxon>Bacillati</taxon>
        <taxon>Actinomycetota</taxon>
        <taxon>Actinomycetes</taxon>
        <taxon>Pseudonocardiales</taxon>
        <taxon>Pseudonocardiaceae</taxon>
        <taxon>Actinosynnema</taxon>
    </lineage>
</organism>
<dbReference type="GO" id="GO:0016020">
    <property type="term" value="C:membrane"/>
    <property type="evidence" value="ECO:0007669"/>
    <property type="project" value="GOC"/>
</dbReference>
<proteinExistence type="inferred from homology"/>
<dbReference type="PANTHER" id="PTHR20863:SF76">
    <property type="entry name" value="CARRIER DOMAIN-CONTAINING PROTEIN"/>
    <property type="match status" value="1"/>
</dbReference>
<feature type="modified residue" description="O-(pantetheine 4'-phosphoryl)serine" evidence="7">
    <location>
        <position position="39"/>
    </location>
</feature>
<name>A0AA45R3E3_9PSEU</name>
<sequence>MTSNDVLERISAIVAEVGVLPVGEVAPEKFFADDLDIDSLGMVEISATVEDSLGVSIPDEELAELATVGALVDYVSARAVTAAAG</sequence>
<evidence type="ECO:0000256" key="7">
    <source>
        <dbReference type="HAMAP-Rule" id="MF_01217"/>
    </source>
</evidence>
<dbReference type="PANTHER" id="PTHR20863">
    <property type="entry name" value="ACYL CARRIER PROTEIN"/>
    <property type="match status" value="1"/>
</dbReference>
<comment type="function">
    <text evidence="7">Carrier of the growing fatty acid chain in fatty acid biosynthesis.</text>
</comment>
<gene>
    <name evidence="7" type="primary">acpP</name>
    <name evidence="9" type="ORF">KCV87_31105</name>
</gene>
<evidence type="ECO:0000256" key="6">
    <source>
        <dbReference type="ARBA" id="ARBA00023160"/>
    </source>
</evidence>
<dbReference type="Gene3D" id="1.10.1200.10">
    <property type="entry name" value="ACP-like"/>
    <property type="match status" value="1"/>
</dbReference>
<evidence type="ECO:0000256" key="4">
    <source>
        <dbReference type="ARBA" id="ARBA00022832"/>
    </source>
</evidence>
<keyword evidence="1 7" id="KW-0596">Phosphopantetheine</keyword>
<dbReference type="InterPro" id="IPR036736">
    <property type="entry name" value="ACP-like_sf"/>
</dbReference>
<comment type="subcellular location">
    <subcellularLocation>
        <location evidence="7">Cytoplasm</location>
    </subcellularLocation>
</comment>